<accession>A0AA88N3B9</accession>
<organism evidence="1 2">
    <name type="scientific">Channa striata</name>
    <name type="common">Snakehead murrel</name>
    <name type="synonym">Ophicephalus striatus</name>
    <dbReference type="NCBI Taxonomy" id="64152"/>
    <lineage>
        <taxon>Eukaryota</taxon>
        <taxon>Metazoa</taxon>
        <taxon>Chordata</taxon>
        <taxon>Craniata</taxon>
        <taxon>Vertebrata</taxon>
        <taxon>Euteleostomi</taxon>
        <taxon>Actinopterygii</taxon>
        <taxon>Neopterygii</taxon>
        <taxon>Teleostei</taxon>
        <taxon>Neoteleostei</taxon>
        <taxon>Acanthomorphata</taxon>
        <taxon>Anabantaria</taxon>
        <taxon>Anabantiformes</taxon>
        <taxon>Channoidei</taxon>
        <taxon>Channidae</taxon>
        <taxon>Channa</taxon>
    </lineage>
</organism>
<gene>
    <name evidence="1" type="ORF">Q5P01_008878</name>
</gene>
<dbReference type="PANTHER" id="PTHR14652:SF2">
    <property type="entry name" value="TYPE 2 DNA TOPOISOMERASE 6 SUBUNIT B-LIKE"/>
    <property type="match status" value="1"/>
</dbReference>
<keyword evidence="2" id="KW-1185">Reference proteome</keyword>
<sequence>MFRQLQQLLRLVTVLRRHRPAGKFTGGLLVLLWTGTGSAEQSLNGAVAAAGHWWTGIKIEELRPVLADLKVSLFSWAASCPEADPEELWAFSELYGSLRLLLSFQVKDATLLSPEWHALEAFLHTFSLANAGLNIHLKFKNNQQTFQQEFRAKIKSKVPQTGQPSLTLDVTCNIQPPECVKTGCWCQGGHPVLGGRLPLSIPSHVMDEGLYGELSIQFVLVFSPSNVPVTVPFAFFQTFPANLDCHELGLHALHCSSLEDFGYSGRIVYTVEQENWDTEQKSKFPPMEQSFLLFLFLQHNDPFISHFSDIAATEALIEQHLEVILSNNKQAVTSAMQTELKKTLNVQNGRRRDQEKLHSAHKVILSSSISIVSCSSNMDFRNACLSSMKVHDTHELSASLCESLKRVTAWKFKPKPRCFSAQMDEHPESDEATRIEM</sequence>
<dbReference type="PANTHER" id="PTHR14652">
    <property type="entry name" value="TYPE 2 DNA TOPOISOMERASE 6 SUBUNIT B-LIKE"/>
    <property type="match status" value="1"/>
</dbReference>
<protein>
    <recommendedName>
        <fullName evidence="3">Type 2 DNA topoisomerase 6 subunit B-like</fullName>
    </recommendedName>
</protein>
<dbReference type="AlphaFoldDB" id="A0AA88N3B9"/>
<evidence type="ECO:0000313" key="2">
    <source>
        <dbReference type="Proteomes" id="UP001187415"/>
    </source>
</evidence>
<evidence type="ECO:0000313" key="1">
    <source>
        <dbReference type="EMBL" id="KAK2849044.1"/>
    </source>
</evidence>
<dbReference type="Proteomes" id="UP001187415">
    <property type="component" value="Unassembled WGS sequence"/>
</dbReference>
<evidence type="ECO:0008006" key="3">
    <source>
        <dbReference type="Google" id="ProtNLM"/>
    </source>
</evidence>
<dbReference type="EMBL" id="JAUPFM010000006">
    <property type="protein sequence ID" value="KAK2849044.1"/>
    <property type="molecule type" value="Genomic_DNA"/>
</dbReference>
<proteinExistence type="predicted"/>
<dbReference type="Pfam" id="PF15091">
    <property type="entry name" value="DUF4554"/>
    <property type="match status" value="1"/>
</dbReference>
<dbReference type="InterPro" id="IPR028040">
    <property type="entry name" value="TopoVIB-like"/>
</dbReference>
<name>A0AA88N3B9_CHASR</name>
<reference evidence="1" key="1">
    <citation type="submission" date="2023-07" db="EMBL/GenBank/DDBJ databases">
        <title>Chromosome-level Genome Assembly of Striped Snakehead (Channa striata).</title>
        <authorList>
            <person name="Liu H."/>
        </authorList>
    </citation>
    <scope>NUCLEOTIDE SEQUENCE</scope>
    <source>
        <strain evidence="1">Gz</strain>
        <tissue evidence="1">Muscle</tissue>
    </source>
</reference>
<dbReference type="GO" id="GO:0042138">
    <property type="term" value="P:meiotic DNA double-strand break formation"/>
    <property type="evidence" value="ECO:0007669"/>
    <property type="project" value="InterPro"/>
</dbReference>
<comment type="caution">
    <text evidence="1">The sequence shown here is derived from an EMBL/GenBank/DDBJ whole genome shotgun (WGS) entry which is preliminary data.</text>
</comment>